<gene>
    <name evidence="1" type="ORF">MiYa_04161</name>
</gene>
<accession>A0A5A5RC51</accession>
<dbReference type="Proteomes" id="UP000323569">
    <property type="component" value="Unassembled WGS sequence"/>
</dbReference>
<organism evidence="1 2">
    <name type="scientific">Microcystis aeruginosa NIES-2519</name>
    <dbReference type="NCBI Taxonomy" id="2303981"/>
    <lineage>
        <taxon>Bacteria</taxon>
        <taxon>Bacillati</taxon>
        <taxon>Cyanobacteriota</taxon>
        <taxon>Cyanophyceae</taxon>
        <taxon>Oscillatoriophycideae</taxon>
        <taxon>Chroococcales</taxon>
        <taxon>Microcystaceae</taxon>
        <taxon>Microcystis</taxon>
    </lineage>
</organism>
<evidence type="ECO:0000313" key="2">
    <source>
        <dbReference type="Proteomes" id="UP000323569"/>
    </source>
</evidence>
<sequence>MDFPIKVRLDYDRFLIKKPTKENRPNPKIELGSGTNEIISYSHFR</sequence>
<protein>
    <submittedName>
        <fullName evidence="1">Uncharacterized protein</fullName>
    </submittedName>
</protein>
<comment type="caution">
    <text evidence="1">The sequence shown here is derived from an EMBL/GenBank/DDBJ whole genome shotgun (WGS) entry which is preliminary data.</text>
</comment>
<proteinExistence type="predicted"/>
<reference evidence="1 2" key="1">
    <citation type="submission" date="2018-09" db="EMBL/GenBank/DDBJ databases">
        <title>Evolutionary history of phycoerythrin pigmentation in the water bloom-forming cyanobacterium Microcystis aeruginosa.</title>
        <authorList>
            <person name="Tanabe Y."/>
            <person name="Tanabe Y."/>
            <person name="Yamaguchi H."/>
        </authorList>
    </citation>
    <scope>NUCLEOTIDE SEQUENCE [LARGE SCALE GENOMIC DNA]</scope>
    <source>
        <strain evidence="1 2">NIES-2519</strain>
    </source>
</reference>
<dbReference type="AlphaFoldDB" id="A0A5A5RC51"/>
<name>A0A5A5RC51_MICAE</name>
<evidence type="ECO:0000313" key="1">
    <source>
        <dbReference type="EMBL" id="GCA72608.1"/>
    </source>
</evidence>
<dbReference type="EMBL" id="BHVO01000115">
    <property type="protein sequence ID" value="GCA72608.1"/>
    <property type="molecule type" value="Genomic_DNA"/>
</dbReference>